<dbReference type="EMBL" id="KZ110596">
    <property type="protein sequence ID" value="OSX62818.1"/>
    <property type="molecule type" value="Genomic_DNA"/>
</dbReference>
<name>A0A1X6N2I6_9APHY</name>
<gene>
    <name evidence="2" type="ORF">POSPLADRAFT_1056185</name>
</gene>
<keyword evidence="3" id="KW-1185">Reference proteome</keyword>
<dbReference type="OrthoDB" id="2791629at2759"/>
<evidence type="ECO:0000256" key="1">
    <source>
        <dbReference type="SAM" id="MobiDB-lite"/>
    </source>
</evidence>
<proteinExistence type="predicted"/>
<reference evidence="2 3" key="1">
    <citation type="submission" date="2017-04" db="EMBL/GenBank/DDBJ databases">
        <title>Genome Sequence of the Model Brown-Rot Fungus Postia placenta SB12.</title>
        <authorList>
            <consortium name="DOE Joint Genome Institute"/>
            <person name="Gaskell J."/>
            <person name="Kersten P."/>
            <person name="Larrondo L.F."/>
            <person name="Canessa P."/>
            <person name="Martinez D."/>
            <person name="Hibbett D."/>
            <person name="Schmoll M."/>
            <person name="Kubicek C.P."/>
            <person name="Martinez A.T."/>
            <person name="Yadav J."/>
            <person name="Master E."/>
            <person name="Magnuson J.K."/>
            <person name="James T."/>
            <person name="Yaver D."/>
            <person name="Berka R."/>
            <person name="Labutti K."/>
            <person name="Lipzen A."/>
            <person name="Aerts A."/>
            <person name="Barry K."/>
            <person name="Henrissat B."/>
            <person name="Blanchette R."/>
            <person name="Grigoriev I."/>
            <person name="Cullen D."/>
        </authorList>
    </citation>
    <scope>NUCLEOTIDE SEQUENCE [LARGE SCALE GENOMIC DNA]</scope>
    <source>
        <strain evidence="2 3">MAD-698-R-SB12</strain>
    </source>
</reference>
<dbReference type="Proteomes" id="UP000194127">
    <property type="component" value="Unassembled WGS sequence"/>
</dbReference>
<organism evidence="2 3">
    <name type="scientific">Postia placenta MAD-698-R-SB12</name>
    <dbReference type="NCBI Taxonomy" id="670580"/>
    <lineage>
        <taxon>Eukaryota</taxon>
        <taxon>Fungi</taxon>
        <taxon>Dikarya</taxon>
        <taxon>Basidiomycota</taxon>
        <taxon>Agaricomycotina</taxon>
        <taxon>Agaricomycetes</taxon>
        <taxon>Polyporales</taxon>
        <taxon>Adustoporiaceae</taxon>
        <taxon>Rhodonia</taxon>
    </lineage>
</organism>
<evidence type="ECO:0000313" key="3">
    <source>
        <dbReference type="Proteomes" id="UP000194127"/>
    </source>
</evidence>
<evidence type="ECO:0008006" key="4">
    <source>
        <dbReference type="Google" id="ProtNLM"/>
    </source>
</evidence>
<accession>A0A1X6N2I6</accession>
<protein>
    <recommendedName>
        <fullName evidence="4">F-box domain-containing protein</fullName>
    </recommendedName>
</protein>
<dbReference type="AlphaFoldDB" id="A0A1X6N2I6"/>
<dbReference type="GeneID" id="36325691"/>
<sequence>MVQPFPNEISLDIFKDLAKEGEYDALERCRVVCRGFEWMALECLETYGVEFKNVEGVEHACSWCPYYPPGEELGIDLGKLMDDFRELDTVLSGPIFHNLTHVIVRVLIYSDRSAVQDEDSAHGLTLCLPMLDARGILGVFRNNIRLGMHWDKVIGDWICDGAGSITAQDAVMTNAGASADDDRRTNNTATVTNPHDASDVVSAISQPVWVPSATYADAQLPSSSKSTDARVPAEPACDDKPVPQNATAGSVESPGDSTPHDHGTPSGERSSTGQK</sequence>
<feature type="region of interest" description="Disordered" evidence="1">
    <location>
        <begin position="176"/>
        <end position="199"/>
    </location>
</feature>
<feature type="compositionally biased region" description="Polar residues" evidence="1">
    <location>
        <begin position="186"/>
        <end position="195"/>
    </location>
</feature>
<feature type="region of interest" description="Disordered" evidence="1">
    <location>
        <begin position="218"/>
        <end position="275"/>
    </location>
</feature>
<dbReference type="RefSeq" id="XP_024339612.1">
    <property type="nucleotide sequence ID" value="XM_024480741.1"/>
</dbReference>
<evidence type="ECO:0000313" key="2">
    <source>
        <dbReference type="EMBL" id="OSX62818.1"/>
    </source>
</evidence>